<name>A0A5C7J964_9BACT</name>
<dbReference type="Proteomes" id="UP000321026">
    <property type="component" value="Unassembled WGS sequence"/>
</dbReference>
<proteinExistence type="predicted"/>
<sequence>MQVILNTLLSAVTGTGAGSAAGKAQNGMKTFQATVTGTGAVTATVLVEVSNNNVDFITLGTITLSGTTSSTDGFASEAPWAWYRGNVSAISGTGAAVTLIAGGL</sequence>
<reference evidence="1 2" key="1">
    <citation type="submission" date="2018-09" db="EMBL/GenBank/DDBJ databases">
        <title>Metagenome Assembled Genomes from an Advanced Water Purification Facility.</title>
        <authorList>
            <person name="Stamps B.W."/>
            <person name="Spear J.R."/>
        </authorList>
    </citation>
    <scope>NUCLEOTIDE SEQUENCE [LARGE SCALE GENOMIC DNA]</scope>
    <source>
        <strain evidence="1">Bin_63_2</strain>
    </source>
</reference>
<dbReference type="EMBL" id="SSDS01000041">
    <property type="protein sequence ID" value="TXG77634.1"/>
    <property type="molecule type" value="Genomic_DNA"/>
</dbReference>
<evidence type="ECO:0000313" key="2">
    <source>
        <dbReference type="Proteomes" id="UP000321026"/>
    </source>
</evidence>
<gene>
    <name evidence="1" type="ORF">E6Q11_02575</name>
</gene>
<protein>
    <submittedName>
        <fullName evidence="1">Uncharacterized protein</fullName>
    </submittedName>
</protein>
<evidence type="ECO:0000313" key="1">
    <source>
        <dbReference type="EMBL" id="TXG77634.1"/>
    </source>
</evidence>
<dbReference type="AlphaFoldDB" id="A0A5C7J964"/>
<organism evidence="1 2">
    <name type="scientific">Candidatus Dojkabacteria bacterium</name>
    <dbReference type="NCBI Taxonomy" id="2099670"/>
    <lineage>
        <taxon>Bacteria</taxon>
        <taxon>Candidatus Dojkabacteria</taxon>
    </lineage>
</organism>
<accession>A0A5C7J964</accession>
<comment type="caution">
    <text evidence="1">The sequence shown here is derived from an EMBL/GenBank/DDBJ whole genome shotgun (WGS) entry which is preliminary data.</text>
</comment>